<dbReference type="PANTHER" id="PTHR43591:SF110">
    <property type="entry name" value="RHODANESE DOMAIN-CONTAINING PROTEIN"/>
    <property type="match status" value="1"/>
</dbReference>
<comment type="caution">
    <text evidence="2">The sequence shown here is derived from an EMBL/GenBank/DDBJ whole genome shotgun (WGS) entry which is preliminary data.</text>
</comment>
<dbReference type="STRING" id="1798564.A3H55_03665"/>
<organism evidence="2 3">
    <name type="scientific">Candidatus Kuenenbacteria bacterium RIFCSPLOWO2_02_FULL_42_16</name>
    <dbReference type="NCBI Taxonomy" id="1798564"/>
    <lineage>
        <taxon>Bacteria</taxon>
        <taxon>Candidatus Kueneniibacteriota</taxon>
    </lineage>
</organism>
<reference evidence="2 3" key="1">
    <citation type="journal article" date="2016" name="Nat. Commun.">
        <title>Thousands of microbial genomes shed light on interconnected biogeochemical processes in an aquifer system.</title>
        <authorList>
            <person name="Anantharaman K."/>
            <person name="Brown C.T."/>
            <person name="Hug L.A."/>
            <person name="Sharon I."/>
            <person name="Castelle C.J."/>
            <person name="Probst A.J."/>
            <person name="Thomas B.C."/>
            <person name="Singh A."/>
            <person name="Wilkins M.J."/>
            <person name="Karaoz U."/>
            <person name="Brodie E.L."/>
            <person name="Williams K.H."/>
            <person name="Hubbard S.S."/>
            <person name="Banfield J.F."/>
        </authorList>
    </citation>
    <scope>NUCLEOTIDE SEQUENCE [LARGE SCALE GENOMIC DNA]</scope>
</reference>
<accession>A0A1F6FV81</accession>
<evidence type="ECO:0000259" key="1">
    <source>
        <dbReference type="Pfam" id="PF08241"/>
    </source>
</evidence>
<protein>
    <recommendedName>
        <fullName evidence="1">Methyltransferase type 11 domain-containing protein</fullName>
    </recommendedName>
</protein>
<dbReference type="CDD" id="cd02440">
    <property type="entry name" value="AdoMet_MTases"/>
    <property type="match status" value="1"/>
</dbReference>
<dbReference type="AlphaFoldDB" id="A0A1F6FV81"/>
<gene>
    <name evidence="2" type="ORF">A3H55_03665</name>
</gene>
<evidence type="ECO:0000313" key="2">
    <source>
        <dbReference type="EMBL" id="OGG89764.1"/>
    </source>
</evidence>
<dbReference type="SUPFAM" id="SSF53335">
    <property type="entry name" value="S-adenosyl-L-methionine-dependent methyltransferases"/>
    <property type="match status" value="1"/>
</dbReference>
<sequence>MEYTGERVLAGGDDNEPREIVAEHLARYRFVIPLIKDKKVLDIACGTGYGSELMAAGGAKIVVGGDIDGETIKLARANYQKENLSFEKVNAMAMPFGDGSFEAVVSFETIEHLDKAEKFVNEAARVLAPGGRLILSTPNRKATKQLAVKNLFHLKEFDQAELLALLGAQFKEIKIYGQRPIRSLTLKQKLIRKSYLLYAKIKYLEFLKRWFSKNLRQSIGKEIDGLGEDSEVEEMMPGKEYLYLVAMARKK</sequence>
<dbReference type="Gene3D" id="3.40.50.150">
    <property type="entry name" value="Vaccinia Virus protein VP39"/>
    <property type="match status" value="1"/>
</dbReference>
<dbReference type="EMBL" id="MFMZ01000059">
    <property type="protein sequence ID" value="OGG89764.1"/>
    <property type="molecule type" value="Genomic_DNA"/>
</dbReference>
<dbReference type="InterPro" id="IPR029063">
    <property type="entry name" value="SAM-dependent_MTases_sf"/>
</dbReference>
<name>A0A1F6FV81_9BACT</name>
<evidence type="ECO:0000313" key="3">
    <source>
        <dbReference type="Proteomes" id="UP000177998"/>
    </source>
</evidence>
<dbReference type="Pfam" id="PF08241">
    <property type="entry name" value="Methyltransf_11"/>
    <property type="match status" value="1"/>
</dbReference>
<dbReference type="Proteomes" id="UP000177998">
    <property type="component" value="Unassembled WGS sequence"/>
</dbReference>
<feature type="domain" description="Methyltransferase type 11" evidence="1">
    <location>
        <begin position="41"/>
        <end position="135"/>
    </location>
</feature>
<proteinExistence type="predicted"/>
<dbReference type="PANTHER" id="PTHR43591">
    <property type="entry name" value="METHYLTRANSFERASE"/>
    <property type="match status" value="1"/>
</dbReference>
<dbReference type="InterPro" id="IPR013216">
    <property type="entry name" value="Methyltransf_11"/>
</dbReference>
<dbReference type="GO" id="GO:0008757">
    <property type="term" value="F:S-adenosylmethionine-dependent methyltransferase activity"/>
    <property type="evidence" value="ECO:0007669"/>
    <property type="project" value="InterPro"/>
</dbReference>